<accession>A0ACC2HCJ5</accession>
<organism evidence="1 2">
    <name type="scientific">Dallia pectoralis</name>
    <name type="common">Alaska blackfish</name>
    <dbReference type="NCBI Taxonomy" id="75939"/>
    <lineage>
        <taxon>Eukaryota</taxon>
        <taxon>Metazoa</taxon>
        <taxon>Chordata</taxon>
        <taxon>Craniata</taxon>
        <taxon>Vertebrata</taxon>
        <taxon>Euteleostomi</taxon>
        <taxon>Actinopterygii</taxon>
        <taxon>Neopterygii</taxon>
        <taxon>Teleostei</taxon>
        <taxon>Protacanthopterygii</taxon>
        <taxon>Esociformes</taxon>
        <taxon>Umbridae</taxon>
        <taxon>Dallia</taxon>
    </lineage>
</organism>
<protein>
    <submittedName>
        <fullName evidence="1">Uncharacterized protein</fullName>
    </submittedName>
</protein>
<name>A0ACC2HCJ5_DALPE</name>
<dbReference type="Proteomes" id="UP001157502">
    <property type="component" value="Chromosome 3"/>
</dbReference>
<keyword evidence="2" id="KW-1185">Reference proteome</keyword>
<dbReference type="EMBL" id="CM055730">
    <property type="protein sequence ID" value="KAJ8013682.1"/>
    <property type="molecule type" value="Genomic_DNA"/>
</dbReference>
<proteinExistence type="predicted"/>
<evidence type="ECO:0000313" key="2">
    <source>
        <dbReference type="Proteomes" id="UP001157502"/>
    </source>
</evidence>
<reference evidence="1" key="1">
    <citation type="submission" date="2021-05" db="EMBL/GenBank/DDBJ databases">
        <authorList>
            <person name="Pan Q."/>
            <person name="Jouanno E."/>
            <person name="Zahm M."/>
            <person name="Klopp C."/>
            <person name="Cabau C."/>
            <person name="Louis A."/>
            <person name="Berthelot C."/>
            <person name="Parey E."/>
            <person name="Roest Crollius H."/>
            <person name="Montfort J."/>
            <person name="Robinson-Rechavi M."/>
            <person name="Bouchez O."/>
            <person name="Lampietro C."/>
            <person name="Lopez Roques C."/>
            <person name="Donnadieu C."/>
            <person name="Postlethwait J."/>
            <person name="Bobe J."/>
            <person name="Dillon D."/>
            <person name="Chandos A."/>
            <person name="von Hippel F."/>
            <person name="Guiguen Y."/>
        </authorList>
    </citation>
    <scope>NUCLEOTIDE SEQUENCE</scope>
    <source>
        <strain evidence="1">YG-Jan2019</strain>
    </source>
</reference>
<comment type="caution">
    <text evidence="1">The sequence shown here is derived from an EMBL/GenBank/DDBJ whole genome shotgun (WGS) entry which is preliminary data.</text>
</comment>
<evidence type="ECO:0000313" key="1">
    <source>
        <dbReference type="EMBL" id="KAJ8013682.1"/>
    </source>
</evidence>
<sequence>MAEQREMKEKNPWHKAVVIGITVLGIAAVFALVITAVLQNKPLQQKYKYGIVLDAGSSHTAMYIYEWPAEKENDTGRVRQKHFCQVQGLGISSYSSLPKQAGESLRNCTKEAEAVVPKHRHHETPLYLGATAGMRLLRMENQSLCDQVLLSVEKVLQNTPFYYQGARIITGQEEGAFGWVTVNYLSDRLKQGSGTTGALDLGGASTQITFATNKDEMGESAENAETFRLYGNDYFLYTHSFLCYGKDQVLKLALVQQTQAGDSSLLNPCFHRGYTANVSYSSVYSSPCTMNSKPAKLTASERFTHRGSGNASQCQELVRGTFNFSGCSFSRCSFNGVYQPPVLGPFGAFSAYYFVMNFLNLTADSLETSREKLARYCSTPWTQIKQQHPLVREKYLAEYCFSGSYILTLLTDGYNFTSDTWSDIKFIKKQEGRAVMVEGEMWAGGGDVGWGEKMWAGDGTSSKHVVHLGEMWAGGGDVGWRGRCGLGGDVGWRGRCGLEGEMWAGGGDVGLRGRCGLEGEMWAGGGDVGWRGRCGLEGEMWAGGGDVGWRGRCGLKGEMWAGGGDVGWRGRCGLEGDGEMWAGGGDVGWRGRCGLEGEMWAGGGDVGWGDVGWRGRCGLKGEMWAGGGDVGWRGRCGLEGEIDLALNSSMRDGSLHPVVRSTEQMMRCSLSLLLTVAAAYQTVMVEIGNRLLRGAHCERYAALCRSTAAIASQKLTAEEMQDFPLGGYLNNVKELHDLQRDPPAQCSAGPVGEDLFHWQATIMGPGDSPYQSGVFFLTIHFPTDYPFKPPKVAFTTKIYHPNINSNGSICLDILRSQWSPALTVSKVLLSICSLLCDPNPDDPLVPDIAQIYKLDKEKYNRLARDWTQKYAM</sequence>
<gene>
    <name evidence="1" type="ORF">DPEC_G00032330</name>
</gene>